<reference evidence="2" key="1">
    <citation type="submission" date="2018-06" db="EMBL/GenBank/DDBJ databases">
        <authorList>
            <person name="Zhirakovskaya E."/>
        </authorList>
    </citation>
    <scope>NUCLEOTIDE SEQUENCE</scope>
</reference>
<proteinExistence type="predicted"/>
<gene>
    <name evidence="2" type="ORF">MNBD_BACTEROID01-752</name>
</gene>
<feature type="transmembrane region" description="Helical" evidence="1">
    <location>
        <begin position="214"/>
        <end position="236"/>
    </location>
</feature>
<evidence type="ECO:0000256" key="1">
    <source>
        <dbReference type="SAM" id="Phobius"/>
    </source>
</evidence>
<dbReference type="Pfam" id="PF03929">
    <property type="entry name" value="PepSY_TM"/>
    <property type="match status" value="1"/>
</dbReference>
<accession>A0A3B0TPX2</accession>
<sequence length="520" mass="58884">MKKNRLIRILRKFHKWPGIIIAFLVILFASSGIIMNHRSILSSVDIPRSLLPSDYHYKNWNLAAVRGSASLGNGTSLMYGNIGVWETTDDFHTFRDFNHGFPSGIDNRKIYSIVNFKDGDLVAGTHFGLYKRVRQNALWEKVKLPVGEERIADLTLKGDTLIVLTRHYLLKSTNLEHFEKTQLPPPVNYKRETGLFNTLWELHSGELFGLAGKLFIDALGLVAILLSVTGLIHFFFPKIIRRKKKRGKAVAALHSTKRKNLKWHNVVGYIFIFFLVIDILAGMFLRPPLLIAIANSKVGILPYTHLDSPNPWFDKLRRVAWDKYNKQYIFSTSEGFYFTDESLTNPLQPFKVQPPVSVMGCNVFKQVGDNVFLVGSFSGMFLWNTHHGLAVDYFSRQPYVTPEGVTRPIAQNMVAGMIVKNNGQIFWFDYNRGALSMAAHSGMPSAGFPVMPGNILKESPISLWNTALEAHTGRIFEHLIGPFYILYVPIAGLCLITVLLSGFFLWYSGYKKKGKVTPPK</sequence>
<organism evidence="2">
    <name type="scientific">hydrothermal vent metagenome</name>
    <dbReference type="NCBI Taxonomy" id="652676"/>
    <lineage>
        <taxon>unclassified sequences</taxon>
        <taxon>metagenomes</taxon>
        <taxon>ecological metagenomes</taxon>
    </lineage>
</organism>
<dbReference type="InterPro" id="IPR015943">
    <property type="entry name" value="WD40/YVTN_repeat-like_dom_sf"/>
</dbReference>
<evidence type="ECO:0000313" key="2">
    <source>
        <dbReference type="EMBL" id="VAW20675.1"/>
    </source>
</evidence>
<dbReference type="AlphaFoldDB" id="A0A3B0TPX2"/>
<evidence type="ECO:0008006" key="3">
    <source>
        <dbReference type="Google" id="ProtNLM"/>
    </source>
</evidence>
<keyword evidence="1" id="KW-0472">Membrane</keyword>
<feature type="transmembrane region" description="Helical" evidence="1">
    <location>
        <begin position="266"/>
        <end position="285"/>
    </location>
</feature>
<name>A0A3B0TPX2_9ZZZZ</name>
<dbReference type="Gene3D" id="2.130.10.10">
    <property type="entry name" value="YVTN repeat-like/Quinoprotein amine dehydrogenase"/>
    <property type="match status" value="1"/>
</dbReference>
<keyword evidence="1" id="KW-0812">Transmembrane</keyword>
<feature type="transmembrane region" description="Helical" evidence="1">
    <location>
        <begin position="484"/>
        <end position="507"/>
    </location>
</feature>
<keyword evidence="1" id="KW-1133">Transmembrane helix</keyword>
<protein>
    <recommendedName>
        <fullName evidence="3">Iron-regulated membrane protein</fullName>
    </recommendedName>
</protein>
<dbReference type="PANTHER" id="PTHR34219">
    <property type="entry name" value="IRON-REGULATED INNER MEMBRANE PROTEIN-RELATED"/>
    <property type="match status" value="1"/>
</dbReference>
<dbReference type="EMBL" id="UOEP01000127">
    <property type="protein sequence ID" value="VAW20675.1"/>
    <property type="molecule type" value="Genomic_DNA"/>
</dbReference>
<dbReference type="PANTHER" id="PTHR34219:SF3">
    <property type="entry name" value="BLL7967 PROTEIN"/>
    <property type="match status" value="1"/>
</dbReference>
<dbReference type="InterPro" id="IPR005625">
    <property type="entry name" value="PepSY-ass_TM"/>
</dbReference>